<accession>A0ABT5RS54</accession>
<reference evidence="1" key="1">
    <citation type="submission" date="2022-10" db="EMBL/GenBank/DDBJ databases">
        <title>Description of microaerobic benzene degrading bacteria.</title>
        <authorList>
            <person name="Bedics A."/>
            <person name="Tancsics A."/>
            <person name="Banerjee S."/>
        </authorList>
    </citation>
    <scope>NUCLEOTIDE SEQUENCE</scope>
    <source>
        <strain evidence="1">D2M1</strain>
    </source>
</reference>
<keyword evidence="2" id="KW-1185">Reference proteome</keyword>
<dbReference type="RefSeq" id="WP_270174396.1">
    <property type="nucleotide sequence ID" value="NZ_JAPCKI010000002.1"/>
</dbReference>
<gene>
    <name evidence="1" type="ORF">OIN59_03650</name>
</gene>
<dbReference type="EMBL" id="JAPCKI010000002">
    <property type="protein sequence ID" value="MDD2176514.1"/>
    <property type="molecule type" value="Genomic_DNA"/>
</dbReference>
<comment type="caution">
    <text evidence="1">The sequence shown here is derived from an EMBL/GenBank/DDBJ whole genome shotgun (WGS) entry which is preliminary data.</text>
</comment>
<dbReference type="Pfam" id="PF10038">
    <property type="entry name" value="DUF2274"/>
    <property type="match status" value="1"/>
</dbReference>
<name>A0ABT5RS54_9BURK</name>
<protein>
    <submittedName>
        <fullName evidence="1">DUF2274 domain-containing protein</fullName>
    </submittedName>
</protein>
<evidence type="ECO:0000313" key="1">
    <source>
        <dbReference type="EMBL" id="MDD2176514.1"/>
    </source>
</evidence>
<organism evidence="1 2">
    <name type="scientific">Acidovorax benzenivorans</name>
    <dbReference type="NCBI Taxonomy" id="2987520"/>
    <lineage>
        <taxon>Bacteria</taxon>
        <taxon>Pseudomonadati</taxon>
        <taxon>Pseudomonadota</taxon>
        <taxon>Betaproteobacteria</taxon>
        <taxon>Burkholderiales</taxon>
        <taxon>Comamonadaceae</taxon>
        <taxon>Acidovorax</taxon>
    </lineage>
</organism>
<proteinExistence type="predicted"/>
<dbReference type="InterPro" id="IPR018733">
    <property type="entry name" value="DUF2274"/>
</dbReference>
<sequence length="86" mass="9148">MSKAGHRLSLGPIPRPDAVKLTITLSAELKAQLDAYAEVHGRMHQAPVDAVALIPHMLAAFIARDRGFKSRLNGKNPAAKAQTPAA</sequence>
<evidence type="ECO:0000313" key="2">
    <source>
        <dbReference type="Proteomes" id="UP001148932"/>
    </source>
</evidence>
<dbReference type="Proteomes" id="UP001148932">
    <property type="component" value="Unassembled WGS sequence"/>
</dbReference>